<proteinExistence type="predicted"/>
<comment type="caution">
    <text evidence="1">The sequence shown here is derived from an EMBL/GenBank/DDBJ whole genome shotgun (WGS) entry which is preliminary data.</text>
</comment>
<protein>
    <submittedName>
        <fullName evidence="1">Uncharacterized protein</fullName>
    </submittedName>
</protein>
<reference evidence="1" key="1">
    <citation type="submission" date="2019-11" db="EMBL/GenBank/DDBJ databases">
        <title>Leishmania tarentolae CDS.</title>
        <authorList>
            <person name="Goto Y."/>
            <person name="Yamagishi J."/>
        </authorList>
    </citation>
    <scope>NUCLEOTIDE SEQUENCE [LARGE SCALE GENOMIC DNA]</scope>
    <source>
        <strain evidence="1">Parrot Tar II</strain>
    </source>
</reference>
<organism evidence="1 2">
    <name type="scientific">Leishmania tarentolae</name>
    <name type="common">Sauroleishmania tarentolae</name>
    <dbReference type="NCBI Taxonomy" id="5689"/>
    <lineage>
        <taxon>Eukaryota</taxon>
        <taxon>Discoba</taxon>
        <taxon>Euglenozoa</taxon>
        <taxon>Kinetoplastea</taxon>
        <taxon>Metakinetoplastina</taxon>
        <taxon>Trypanosomatida</taxon>
        <taxon>Trypanosomatidae</taxon>
        <taxon>Leishmaniinae</taxon>
        <taxon>Leishmania</taxon>
        <taxon>lizard Leishmania</taxon>
    </lineage>
</organism>
<dbReference type="EMBL" id="BLBS01000035">
    <property type="protein sequence ID" value="GET89383.1"/>
    <property type="molecule type" value="Genomic_DNA"/>
</dbReference>
<accession>A0A640KIJ0</accession>
<evidence type="ECO:0000313" key="2">
    <source>
        <dbReference type="Proteomes" id="UP000419144"/>
    </source>
</evidence>
<dbReference type="AlphaFoldDB" id="A0A640KIJ0"/>
<evidence type="ECO:0000313" key="1">
    <source>
        <dbReference type="EMBL" id="GET89383.1"/>
    </source>
</evidence>
<dbReference type="OrthoDB" id="263517at2759"/>
<dbReference type="Proteomes" id="UP000419144">
    <property type="component" value="Unassembled WGS sequence"/>
</dbReference>
<dbReference type="VEuPathDB" id="TriTrypDB:LtaPh_2602200"/>
<gene>
    <name evidence="1" type="ORF">LtaPh_2602200</name>
</gene>
<name>A0A640KIJ0_LEITA</name>
<keyword evidence="2" id="KW-1185">Reference proteome</keyword>
<sequence length="341" mass="37910">MEKEGVDKLPLTEASFCALEEAYERQWCQTRLVSEVQTSCTDLHIAAAASRAAEHLRRLWADTVRLHKRFIEVKENPDCSFTQEERVSLRLLGFRSPSPPRVSSEALWHSAPPTSSYVYTRGETDASRQTAELISLRKQCATLRHEGAQLLSMLAWYQLHEGHALGSNNGAGSSSLSGATCTSVYDTYAELAEMQRKYRSLLSPKAAEYSFTATDSVQRAEDVAIAELLLDCGFPHRVSVVRLGREGLFMIDRPVWISFASPHSATLMVRDPEGVEDDCTLESYLMAVYAPLLRAFRWQKPSTRARRAGSSATPTGSSVVCFPDVPVPHASLPVAGRRWRS</sequence>